<protein>
    <submittedName>
        <fullName evidence="1">Uncharacterized protein</fullName>
    </submittedName>
</protein>
<organism evidence="1 2">
    <name type="scientific">Littorina saxatilis</name>
    <dbReference type="NCBI Taxonomy" id="31220"/>
    <lineage>
        <taxon>Eukaryota</taxon>
        <taxon>Metazoa</taxon>
        <taxon>Spiralia</taxon>
        <taxon>Lophotrochozoa</taxon>
        <taxon>Mollusca</taxon>
        <taxon>Gastropoda</taxon>
        <taxon>Caenogastropoda</taxon>
        <taxon>Littorinimorpha</taxon>
        <taxon>Littorinoidea</taxon>
        <taxon>Littorinidae</taxon>
        <taxon>Littorina</taxon>
    </lineage>
</organism>
<dbReference type="Proteomes" id="UP001374579">
    <property type="component" value="Unassembled WGS sequence"/>
</dbReference>
<dbReference type="EMBL" id="JBAMIC010000007">
    <property type="protein sequence ID" value="KAK7105567.1"/>
    <property type="molecule type" value="Genomic_DNA"/>
</dbReference>
<evidence type="ECO:0000313" key="1">
    <source>
        <dbReference type="EMBL" id="KAK7105567.1"/>
    </source>
</evidence>
<proteinExistence type="predicted"/>
<sequence>MVLQCQWIFPLKPDCMVDSKYRFDYVVNDSVTIGIPHVTEEVAGNYSCQLVPPDRPTESCELQVNGLLNTTTNPYTSTTSQNAAATDVKDAGVVITARKSDRGGHMDQLGVVLHGQSRLSR</sequence>
<accession>A0AAN9BHK4</accession>
<name>A0AAN9BHK4_9CAEN</name>
<gene>
    <name evidence="1" type="ORF">V1264_016931</name>
</gene>
<comment type="caution">
    <text evidence="1">The sequence shown here is derived from an EMBL/GenBank/DDBJ whole genome shotgun (WGS) entry which is preliminary data.</text>
</comment>
<reference evidence="1 2" key="1">
    <citation type="submission" date="2024-02" db="EMBL/GenBank/DDBJ databases">
        <title>Chromosome-scale genome assembly of the rough periwinkle Littorina saxatilis.</title>
        <authorList>
            <person name="De Jode A."/>
            <person name="Faria R."/>
            <person name="Formenti G."/>
            <person name="Sims Y."/>
            <person name="Smith T.P."/>
            <person name="Tracey A."/>
            <person name="Wood J.M.D."/>
            <person name="Zagrodzka Z.B."/>
            <person name="Johannesson K."/>
            <person name="Butlin R.K."/>
            <person name="Leder E.H."/>
        </authorList>
    </citation>
    <scope>NUCLEOTIDE SEQUENCE [LARGE SCALE GENOMIC DNA]</scope>
    <source>
        <strain evidence="1">Snail1</strain>
        <tissue evidence="1">Muscle</tissue>
    </source>
</reference>
<keyword evidence="2" id="KW-1185">Reference proteome</keyword>
<dbReference type="AlphaFoldDB" id="A0AAN9BHK4"/>
<evidence type="ECO:0000313" key="2">
    <source>
        <dbReference type="Proteomes" id="UP001374579"/>
    </source>
</evidence>